<accession>A0AAE3ZR18</accession>
<protein>
    <recommendedName>
        <fullName evidence="4">Preprotein translocase subunit SecB</fullName>
    </recommendedName>
</protein>
<keyword evidence="3" id="KW-1185">Reference proteome</keyword>
<dbReference type="SUPFAM" id="SSF54611">
    <property type="entry name" value="SecB-like"/>
    <property type="match status" value="1"/>
</dbReference>
<gene>
    <name evidence="2" type="ORF">J2S44_002923</name>
</gene>
<reference evidence="2 3" key="1">
    <citation type="submission" date="2023-07" db="EMBL/GenBank/DDBJ databases">
        <title>Sequencing the genomes of 1000 actinobacteria strains.</title>
        <authorList>
            <person name="Klenk H.-P."/>
        </authorList>
    </citation>
    <scope>NUCLEOTIDE SEQUENCE [LARGE SCALE GENOMIC DNA]</scope>
    <source>
        <strain evidence="2 3">DSM 44711</strain>
    </source>
</reference>
<organism evidence="2 3">
    <name type="scientific">Catenuloplanes niger</name>
    <dbReference type="NCBI Taxonomy" id="587534"/>
    <lineage>
        <taxon>Bacteria</taxon>
        <taxon>Bacillati</taxon>
        <taxon>Actinomycetota</taxon>
        <taxon>Actinomycetes</taxon>
        <taxon>Micromonosporales</taxon>
        <taxon>Micromonosporaceae</taxon>
        <taxon>Catenuloplanes</taxon>
    </lineage>
</organism>
<evidence type="ECO:0000313" key="2">
    <source>
        <dbReference type="EMBL" id="MDR7322673.1"/>
    </source>
</evidence>
<feature type="region of interest" description="Disordered" evidence="1">
    <location>
        <begin position="154"/>
        <end position="196"/>
    </location>
</feature>
<evidence type="ECO:0000256" key="1">
    <source>
        <dbReference type="SAM" id="MobiDB-lite"/>
    </source>
</evidence>
<comment type="caution">
    <text evidence="2">The sequence shown here is derived from an EMBL/GenBank/DDBJ whole genome shotgun (WGS) entry which is preliminary data.</text>
</comment>
<evidence type="ECO:0000313" key="3">
    <source>
        <dbReference type="Proteomes" id="UP001183629"/>
    </source>
</evidence>
<dbReference type="InterPro" id="IPR035958">
    <property type="entry name" value="SecB-like_sf"/>
</dbReference>
<evidence type="ECO:0008006" key="4">
    <source>
        <dbReference type="Google" id="ProtNLM"/>
    </source>
</evidence>
<dbReference type="Proteomes" id="UP001183629">
    <property type="component" value="Unassembled WGS sequence"/>
</dbReference>
<dbReference type="Gene3D" id="3.10.420.10">
    <property type="entry name" value="SecB-like"/>
    <property type="match status" value="1"/>
</dbReference>
<proteinExistence type="predicted"/>
<dbReference type="RefSeq" id="WP_310413419.1">
    <property type="nucleotide sequence ID" value="NZ_JAVDYC010000001.1"/>
</dbReference>
<sequence length="196" mass="21481">MTDNEDLGAAQRRAARVAAMADLRDIRLFRAVVEFDHFPQVGTMSWDLEMTPVVRYETGDDFFVLDVDYAVKIEEGEDEPSGDEEGSKQVAMLEFKLAALYSLEVPSGKPVPTSDELEAYAKTAGTLAVYPYAREFAQNLTARMGIPPLTLSTLRLPYPEASPSADLESSGSAETRKRPPVRRKGGSGSKAPDDMD</sequence>
<dbReference type="AlphaFoldDB" id="A0AAE3ZR18"/>
<name>A0AAE3ZR18_9ACTN</name>
<dbReference type="EMBL" id="JAVDYC010000001">
    <property type="protein sequence ID" value="MDR7322673.1"/>
    <property type="molecule type" value="Genomic_DNA"/>
</dbReference>